<evidence type="ECO:0000259" key="1">
    <source>
        <dbReference type="Pfam" id="PF00109"/>
    </source>
</evidence>
<gene>
    <name evidence="2" type="ORF">BEK98_29465</name>
</gene>
<dbReference type="OrthoDB" id="7061549at2"/>
<dbReference type="Pfam" id="PF00109">
    <property type="entry name" value="ketoacyl-synt"/>
    <property type="match status" value="1"/>
</dbReference>
<comment type="caution">
    <text evidence="2">The sequence shown here is derived from an EMBL/GenBank/DDBJ whole genome shotgun (WGS) entry which is preliminary data.</text>
</comment>
<name>A0A233S6U3_STRDA</name>
<evidence type="ECO:0000313" key="3">
    <source>
        <dbReference type="Proteomes" id="UP000215483"/>
    </source>
</evidence>
<sequence length="326" mass="33491">MIITAWSALSPYGTDDQDFAQGTVSGRPLPDGPRPVPDFEPREFLGQQGTRAMSRATALSVATAARLLTEDDDRARTGLVLGTTNGSAQNILDVNRASLQRGKPYHIQPTVIQNAAMNSVASQTALWHGLRGPNATLAGGRSTGLSALGYCRRLLLTGRADTLLAGAAEELTEARTWVGDGTAPLAEGCALVRLERSASDGLAEVLAVASVVAVDGDLGTAVLKAADRVLTRTSPDRVWAAVGSGTSDDAESKALATVCPEATVLPPLTESLGQVHAASGPFQLAAVLSHAAASGPAERFALLTSAEPQGIAAAAVLRVKGETVVV</sequence>
<dbReference type="Gene3D" id="3.40.47.10">
    <property type="match status" value="1"/>
</dbReference>
<dbReference type="EMBL" id="MCGQ01000029">
    <property type="protein sequence ID" value="OXY91410.1"/>
    <property type="molecule type" value="Genomic_DNA"/>
</dbReference>
<feature type="domain" description="Beta-ketoacyl synthase-like N-terminal" evidence="1">
    <location>
        <begin position="50"/>
        <end position="179"/>
    </location>
</feature>
<proteinExistence type="predicted"/>
<dbReference type="AlphaFoldDB" id="A0A233S6U3"/>
<dbReference type="Proteomes" id="UP000215483">
    <property type="component" value="Unassembled WGS sequence"/>
</dbReference>
<protein>
    <recommendedName>
        <fullName evidence="1">Beta-ketoacyl synthase-like N-terminal domain-containing protein</fullName>
    </recommendedName>
</protein>
<dbReference type="SUPFAM" id="SSF53901">
    <property type="entry name" value="Thiolase-like"/>
    <property type="match status" value="1"/>
</dbReference>
<dbReference type="InterPro" id="IPR016039">
    <property type="entry name" value="Thiolase-like"/>
</dbReference>
<organism evidence="2 3">
    <name type="scientific">Streptomyces diastatochromogenes</name>
    <dbReference type="NCBI Taxonomy" id="42236"/>
    <lineage>
        <taxon>Bacteria</taxon>
        <taxon>Bacillati</taxon>
        <taxon>Actinomycetota</taxon>
        <taxon>Actinomycetes</taxon>
        <taxon>Kitasatosporales</taxon>
        <taxon>Streptomycetaceae</taxon>
        <taxon>Streptomyces</taxon>
    </lineage>
</organism>
<dbReference type="RefSeq" id="WP_094219866.1">
    <property type="nucleotide sequence ID" value="NZ_MCGQ01000029.1"/>
</dbReference>
<evidence type="ECO:0000313" key="2">
    <source>
        <dbReference type="EMBL" id="OXY91410.1"/>
    </source>
</evidence>
<dbReference type="GO" id="GO:0016747">
    <property type="term" value="F:acyltransferase activity, transferring groups other than amino-acyl groups"/>
    <property type="evidence" value="ECO:0007669"/>
    <property type="project" value="UniProtKB-ARBA"/>
</dbReference>
<dbReference type="InterPro" id="IPR014030">
    <property type="entry name" value="Ketoacyl_synth_N"/>
</dbReference>
<accession>A0A233S6U3</accession>
<reference evidence="2 3" key="1">
    <citation type="submission" date="2016-07" db="EMBL/GenBank/DDBJ databases">
        <title>Draft genome of Streptomyces diastatochromogenes.</title>
        <authorList>
            <person name="Podduturi R."/>
            <person name="Lukassen M.B."/>
            <person name="Clausen N."/>
            <person name="Nielsen J.L."/>
            <person name="Jorgensen N.O."/>
        </authorList>
    </citation>
    <scope>NUCLEOTIDE SEQUENCE [LARGE SCALE GENOMIC DNA]</scope>
    <source>
        <strain evidence="2 3">DSM 40608</strain>
    </source>
</reference>
<keyword evidence="3" id="KW-1185">Reference proteome</keyword>